<feature type="region of interest" description="Disordered" evidence="1">
    <location>
        <begin position="1"/>
        <end position="20"/>
    </location>
</feature>
<comment type="caution">
    <text evidence="2">The sequence shown here is derived from an EMBL/GenBank/DDBJ whole genome shotgun (WGS) entry which is preliminary data.</text>
</comment>
<proteinExistence type="predicted"/>
<accession>A0A8H7WDB1</accession>
<dbReference type="EMBL" id="JAFJYH010000045">
    <property type="protein sequence ID" value="KAG4422715.1"/>
    <property type="molecule type" value="Genomic_DNA"/>
</dbReference>
<dbReference type="Proteomes" id="UP000664132">
    <property type="component" value="Unassembled WGS sequence"/>
</dbReference>
<gene>
    <name evidence="2" type="ORF">IFR04_004193</name>
</gene>
<dbReference type="OrthoDB" id="5194044at2759"/>
<evidence type="ECO:0000313" key="2">
    <source>
        <dbReference type="EMBL" id="KAG4422715.1"/>
    </source>
</evidence>
<evidence type="ECO:0000256" key="1">
    <source>
        <dbReference type="SAM" id="MobiDB-lite"/>
    </source>
</evidence>
<protein>
    <submittedName>
        <fullName evidence="2">Uncharacterized protein</fullName>
    </submittedName>
</protein>
<evidence type="ECO:0000313" key="3">
    <source>
        <dbReference type="Proteomes" id="UP000664132"/>
    </source>
</evidence>
<keyword evidence="3" id="KW-1185">Reference proteome</keyword>
<feature type="compositionally biased region" description="Polar residues" evidence="1">
    <location>
        <begin position="1"/>
        <end position="14"/>
    </location>
</feature>
<sequence length="257" mass="28539">MAAAEQNFQPQVGDTTAGPHVHTYVPRADGSILVGGVAYVRQSAATIPVVGTTPAPAVVVETPAPAVVQTPYPYYMLYPQLYPQFASLSSCAPIQEMHFVPTSFIHSPIPVHLQLLTSMYLEQIPHQPVVYQQPYIAQPQPVYAAASPAISPPYYNIQPQPYPSTGYPAFNISQPAQGTYGYTGTEMLMQNMGQAAHPDFTKKQDMKPSDPDPYRMYWCREPDNTWTQRNRMTIESGDIGDCRWYVTDGQFYAVRLG</sequence>
<dbReference type="AlphaFoldDB" id="A0A8H7WDB1"/>
<organism evidence="2 3">
    <name type="scientific">Cadophora malorum</name>
    <dbReference type="NCBI Taxonomy" id="108018"/>
    <lineage>
        <taxon>Eukaryota</taxon>
        <taxon>Fungi</taxon>
        <taxon>Dikarya</taxon>
        <taxon>Ascomycota</taxon>
        <taxon>Pezizomycotina</taxon>
        <taxon>Leotiomycetes</taxon>
        <taxon>Helotiales</taxon>
        <taxon>Ploettnerulaceae</taxon>
        <taxon>Cadophora</taxon>
    </lineage>
</organism>
<reference evidence="2" key="1">
    <citation type="submission" date="2021-02" db="EMBL/GenBank/DDBJ databases">
        <title>Genome sequence Cadophora malorum strain M34.</title>
        <authorList>
            <person name="Stefanovic E."/>
            <person name="Vu D."/>
            <person name="Scully C."/>
            <person name="Dijksterhuis J."/>
            <person name="Roader J."/>
            <person name="Houbraken J."/>
        </authorList>
    </citation>
    <scope>NUCLEOTIDE SEQUENCE</scope>
    <source>
        <strain evidence="2">M34</strain>
    </source>
</reference>
<name>A0A8H7WDB1_9HELO</name>